<comment type="caution">
    <text evidence="2">The sequence shown here is derived from an EMBL/GenBank/DDBJ whole genome shotgun (WGS) entry which is preliminary data.</text>
</comment>
<protein>
    <submittedName>
        <fullName evidence="2">Uncharacterized protein</fullName>
    </submittedName>
</protein>
<dbReference type="AlphaFoldDB" id="A0A8H6FJP5"/>
<name>A0A8H6FJP5_9LECA</name>
<feature type="region of interest" description="Disordered" evidence="1">
    <location>
        <begin position="116"/>
        <end position="172"/>
    </location>
</feature>
<keyword evidence="3" id="KW-1185">Reference proteome</keyword>
<organism evidence="2 3">
    <name type="scientific">Letharia columbiana</name>
    <dbReference type="NCBI Taxonomy" id="112416"/>
    <lineage>
        <taxon>Eukaryota</taxon>
        <taxon>Fungi</taxon>
        <taxon>Dikarya</taxon>
        <taxon>Ascomycota</taxon>
        <taxon>Pezizomycotina</taxon>
        <taxon>Lecanoromycetes</taxon>
        <taxon>OSLEUM clade</taxon>
        <taxon>Lecanoromycetidae</taxon>
        <taxon>Lecanorales</taxon>
        <taxon>Lecanorineae</taxon>
        <taxon>Parmeliaceae</taxon>
        <taxon>Letharia</taxon>
    </lineage>
</organism>
<evidence type="ECO:0000313" key="2">
    <source>
        <dbReference type="EMBL" id="KAF6229759.1"/>
    </source>
</evidence>
<sequence length="182" mass="20734">MHPLSKPITLTHHDDLSPLPAHHPLLTPFPHFQTALQHAKAEPTHHSDQQHYNEKLLHTHHTTTSGTLSIQSLAETGGIAADITRTHSQPAIDFFKRDTSRVERFFSKISGVERGDQVDCLNPPGARRGNRLHLHDQSNRPSHLKSDQRNHIWHHRRRGHRPRRSGKSETAAWAVRSIASER</sequence>
<dbReference type="RefSeq" id="XP_037159951.1">
    <property type="nucleotide sequence ID" value="XM_037313156.1"/>
</dbReference>
<accession>A0A8H6FJP5</accession>
<feature type="compositionally biased region" description="Basic and acidic residues" evidence="1">
    <location>
        <begin position="133"/>
        <end position="150"/>
    </location>
</feature>
<feature type="compositionally biased region" description="Basic residues" evidence="1">
    <location>
        <begin position="151"/>
        <end position="165"/>
    </location>
</feature>
<evidence type="ECO:0000313" key="3">
    <source>
        <dbReference type="Proteomes" id="UP000578531"/>
    </source>
</evidence>
<evidence type="ECO:0000256" key="1">
    <source>
        <dbReference type="SAM" id="MobiDB-lite"/>
    </source>
</evidence>
<dbReference type="GeneID" id="59292918"/>
<dbReference type="EMBL" id="JACCJC010000069">
    <property type="protein sequence ID" value="KAF6229759.1"/>
    <property type="molecule type" value="Genomic_DNA"/>
</dbReference>
<feature type="region of interest" description="Disordered" evidence="1">
    <location>
        <begin position="1"/>
        <end position="22"/>
    </location>
</feature>
<dbReference type="Proteomes" id="UP000578531">
    <property type="component" value="Unassembled WGS sequence"/>
</dbReference>
<proteinExistence type="predicted"/>
<reference evidence="2 3" key="1">
    <citation type="journal article" date="2020" name="Genomics">
        <title>Complete, high-quality genomes from long-read metagenomic sequencing of two wolf lichen thalli reveals enigmatic genome architecture.</title>
        <authorList>
            <person name="McKenzie S.K."/>
            <person name="Walston R.F."/>
            <person name="Allen J.L."/>
        </authorList>
    </citation>
    <scope>NUCLEOTIDE SEQUENCE [LARGE SCALE GENOMIC DNA]</scope>
    <source>
        <strain evidence="2">WasteWater2</strain>
    </source>
</reference>
<gene>
    <name evidence="2" type="ORF">HO173_011275</name>
</gene>